<name>A0A4R6VEJ3_9ACTN</name>
<sequence length="239" mass="25507">MAAKPRYQQIADILRGPILGGALPPGTRLPSRVQLSRRYAVSEQVSRHALRLLVAEGLAESRPGSGYYVRATRADHLLPRTGSGPGSALAPLLVERRGTRSEAAARGLAVRLRVRAGETLYRTECLGHARGAPIALHVSWEPAALTLNTSGAPGAAPALSVSDRLAGVGVFVDRIEEEVSVRALRGPEADRLGLPSGSAALVVRRTHFDGRRPVETSDLIASADHCRLGYRFEAPRRAP</sequence>
<dbReference type="InterPro" id="IPR050679">
    <property type="entry name" value="Bact_HTH_transcr_reg"/>
</dbReference>
<dbReference type="PROSITE" id="PS50949">
    <property type="entry name" value="HTH_GNTR"/>
    <property type="match status" value="1"/>
</dbReference>
<dbReference type="PANTHER" id="PTHR44846">
    <property type="entry name" value="MANNOSYL-D-GLYCERATE TRANSPORT/METABOLISM SYSTEM REPRESSOR MNGR-RELATED"/>
    <property type="match status" value="1"/>
</dbReference>
<keyword evidence="1" id="KW-0805">Transcription regulation</keyword>
<dbReference type="OrthoDB" id="3214900at2"/>
<dbReference type="GO" id="GO:0045892">
    <property type="term" value="P:negative regulation of DNA-templated transcription"/>
    <property type="evidence" value="ECO:0007669"/>
    <property type="project" value="TreeGrafter"/>
</dbReference>
<keyword evidence="2" id="KW-0238">DNA-binding</keyword>
<gene>
    <name evidence="5" type="ORF">EV190_101796</name>
</gene>
<dbReference type="PANTHER" id="PTHR44846:SF17">
    <property type="entry name" value="GNTR-FAMILY TRANSCRIPTIONAL REGULATOR"/>
    <property type="match status" value="1"/>
</dbReference>
<dbReference type="InterPro" id="IPR036388">
    <property type="entry name" value="WH-like_DNA-bd_sf"/>
</dbReference>
<dbReference type="SMART" id="SM00345">
    <property type="entry name" value="HTH_GNTR"/>
    <property type="match status" value="1"/>
</dbReference>
<reference evidence="5 6" key="1">
    <citation type="submission" date="2019-03" db="EMBL/GenBank/DDBJ databases">
        <title>Genomic Encyclopedia of Type Strains, Phase IV (KMG-IV): sequencing the most valuable type-strain genomes for metagenomic binning, comparative biology and taxonomic classification.</title>
        <authorList>
            <person name="Goeker M."/>
        </authorList>
    </citation>
    <scope>NUCLEOTIDE SEQUENCE [LARGE SCALE GENOMIC DNA]</scope>
    <source>
        <strain evidence="5 6">DSM 46770</strain>
    </source>
</reference>
<proteinExistence type="predicted"/>
<protein>
    <submittedName>
        <fullName evidence="5">GntR family transcriptional regulator</fullName>
    </submittedName>
</protein>
<dbReference type="Pfam" id="PF00392">
    <property type="entry name" value="GntR"/>
    <property type="match status" value="1"/>
</dbReference>
<dbReference type="Proteomes" id="UP000295281">
    <property type="component" value="Unassembled WGS sequence"/>
</dbReference>
<dbReference type="CDD" id="cd07377">
    <property type="entry name" value="WHTH_GntR"/>
    <property type="match status" value="1"/>
</dbReference>
<dbReference type="Gene3D" id="3.40.1410.10">
    <property type="entry name" value="Chorismate lyase-like"/>
    <property type="match status" value="1"/>
</dbReference>
<keyword evidence="6" id="KW-1185">Reference proteome</keyword>
<dbReference type="InterPro" id="IPR011663">
    <property type="entry name" value="UTRA"/>
</dbReference>
<dbReference type="Pfam" id="PF07702">
    <property type="entry name" value="UTRA"/>
    <property type="match status" value="1"/>
</dbReference>
<evidence type="ECO:0000259" key="4">
    <source>
        <dbReference type="PROSITE" id="PS50949"/>
    </source>
</evidence>
<evidence type="ECO:0000256" key="2">
    <source>
        <dbReference type="ARBA" id="ARBA00023125"/>
    </source>
</evidence>
<comment type="caution">
    <text evidence="5">The sequence shown here is derived from an EMBL/GenBank/DDBJ whole genome shotgun (WGS) entry which is preliminary data.</text>
</comment>
<dbReference type="GO" id="GO:0003700">
    <property type="term" value="F:DNA-binding transcription factor activity"/>
    <property type="evidence" value="ECO:0007669"/>
    <property type="project" value="InterPro"/>
</dbReference>
<dbReference type="SMART" id="SM00866">
    <property type="entry name" value="UTRA"/>
    <property type="match status" value="1"/>
</dbReference>
<evidence type="ECO:0000313" key="6">
    <source>
        <dbReference type="Proteomes" id="UP000295281"/>
    </source>
</evidence>
<keyword evidence="3" id="KW-0804">Transcription</keyword>
<dbReference type="AlphaFoldDB" id="A0A4R6VEJ3"/>
<evidence type="ECO:0000313" key="5">
    <source>
        <dbReference type="EMBL" id="TDQ55467.1"/>
    </source>
</evidence>
<dbReference type="InterPro" id="IPR028978">
    <property type="entry name" value="Chorismate_lyase_/UTRA_dom_sf"/>
</dbReference>
<dbReference type="EMBL" id="SNYN01000001">
    <property type="protein sequence ID" value="TDQ55467.1"/>
    <property type="molecule type" value="Genomic_DNA"/>
</dbReference>
<dbReference type="SUPFAM" id="SSF46785">
    <property type="entry name" value="Winged helix' DNA-binding domain"/>
    <property type="match status" value="1"/>
</dbReference>
<dbReference type="GO" id="GO:0003677">
    <property type="term" value="F:DNA binding"/>
    <property type="evidence" value="ECO:0007669"/>
    <property type="project" value="UniProtKB-KW"/>
</dbReference>
<dbReference type="Gene3D" id="1.10.10.10">
    <property type="entry name" value="Winged helix-like DNA-binding domain superfamily/Winged helix DNA-binding domain"/>
    <property type="match status" value="1"/>
</dbReference>
<dbReference type="RefSeq" id="WP_133739977.1">
    <property type="nucleotide sequence ID" value="NZ_SNYN01000001.1"/>
</dbReference>
<dbReference type="InterPro" id="IPR000524">
    <property type="entry name" value="Tscrpt_reg_HTH_GntR"/>
</dbReference>
<accession>A0A4R6VEJ3</accession>
<evidence type="ECO:0000256" key="1">
    <source>
        <dbReference type="ARBA" id="ARBA00023015"/>
    </source>
</evidence>
<evidence type="ECO:0000256" key="3">
    <source>
        <dbReference type="ARBA" id="ARBA00023163"/>
    </source>
</evidence>
<organism evidence="5 6">
    <name type="scientific">Actinorugispora endophytica</name>
    <dbReference type="NCBI Taxonomy" id="1605990"/>
    <lineage>
        <taxon>Bacteria</taxon>
        <taxon>Bacillati</taxon>
        <taxon>Actinomycetota</taxon>
        <taxon>Actinomycetes</taxon>
        <taxon>Streptosporangiales</taxon>
        <taxon>Nocardiopsidaceae</taxon>
        <taxon>Actinorugispora</taxon>
    </lineage>
</organism>
<dbReference type="InterPro" id="IPR036390">
    <property type="entry name" value="WH_DNA-bd_sf"/>
</dbReference>
<dbReference type="SUPFAM" id="SSF64288">
    <property type="entry name" value="Chorismate lyase-like"/>
    <property type="match status" value="1"/>
</dbReference>
<feature type="domain" description="HTH gntR-type" evidence="4">
    <location>
        <begin position="4"/>
        <end position="72"/>
    </location>
</feature>